<dbReference type="InterPro" id="IPR003735">
    <property type="entry name" value="Metal_Tscrpt_repr"/>
</dbReference>
<dbReference type="HOGENOM" id="CLU_130332_2_3_9"/>
<evidence type="ECO:0008006" key="4">
    <source>
        <dbReference type="Google" id="ProtNLM"/>
    </source>
</evidence>
<keyword evidence="1" id="KW-0175">Coiled coil</keyword>
<reference evidence="2 3" key="1">
    <citation type="journal article" date="2012" name="BMC Genomics">
        <title>Genome-guided analysis of physiological and morphological traits of the fermentative acetate oxidizer Thermacetogenium phaeum.</title>
        <authorList>
            <person name="Oehler D."/>
            <person name="Poehlein A."/>
            <person name="Leimbach A."/>
            <person name="Muller N."/>
            <person name="Daniel R."/>
            <person name="Gottschalk G."/>
            <person name="Schink B."/>
        </authorList>
    </citation>
    <scope>NUCLEOTIDE SEQUENCE [LARGE SCALE GENOMIC DNA]</scope>
    <source>
        <strain evidence="3">ATCC BAA-254 / DSM 26808 / PB</strain>
    </source>
</reference>
<sequence length="90" mass="10479">MNSYEVEKDDLLRRLRKIEGQVRGIQRMIEEGRYCIDVLTQLAAARQGLNRVGMLILDRHIKGCVINAIRSGEEERAVEELNQVLLRFIR</sequence>
<dbReference type="AlphaFoldDB" id="K4LW77"/>
<dbReference type="CDD" id="cd10148">
    <property type="entry name" value="CsoR-like_DUF156"/>
    <property type="match status" value="1"/>
</dbReference>
<dbReference type="EMBL" id="CP003732">
    <property type="protein sequence ID" value="AFV12259.1"/>
    <property type="molecule type" value="Genomic_DNA"/>
</dbReference>
<dbReference type="PANTHER" id="PTHR33677:SF3">
    <property type="entry name" value="COPPER-SENSING TRANSCRIPTIONAL REPRESSOR RICR"/>
    <property type="match status" value="1"/>
</dbReference>
<dbReference type="GO" id="GO:0046872">
    <property type="term" value="F:metal ion binding"/>
    <property type="evidence" value="ECO:0007669"/>
    <property type="project" value="InterPro"/>
</dbReference>
<dbReference type="GO" id="GO:0045892">
    <property type="term" value="P:negative regulation of DNA-templated transcription"/>
    <property type="evidence" value="ECO:0007669"/>
    <property type="project" value="UniProtKB-ARBA"/>
</dbReference>
<protein>
    <recommendedName>
        <fullName evidence="4">Copper-sensing transcriptional repressor CsoR</fullName>
    </recommendedName>
</protein>
<evidence type="ECO:0000313" key="2">
    <source>
        <dbReference type="EMBL" id="AFV12259.1"/>
    </source>
</evidence>
<feature type="coiled-coil region" evidence="1">
    <location>
        <begin position="1"/>
        <end position="28"/>
    </location>
</feature>
<organism evidence="2 3">
    <name type="scientific">Thermacetogenium phaeum (strain ATCC BAA-254 / DSM 26808 / PB)</name>
    <dbReference type="NCBI Taxonomy" id="1089553"/>
    <lineage>
        <taxon>Bacteria</taxon>
        <taxon>Bacillati</taxon>
        <taxon>Bacillota</taxon>
        <taxon>Clostridia</taxon>
        <taxon>Thermoanaerobacterales</taxon>
        <taxon>Thermoanaerobacteraceae</taxon>
        <taxon>Thermacetogenium</taxon>
    </lineage>
</organism>
<accession>K4LW77</accession>
<dbReference type="PANTHER" id="PTHR33677">
    <property type="entry name" value="TRANSCRIPTIONAL REPRESSOR FRMR-RELATED"/>
    <property type="match status" value="1"/>
</dbReference>
<dbReference type="KEGG" id="tpz:Tph_c20650"/>
<dbReference type="GO" id="GO:0003677">
    <property type="term" value="F:DNA binding"/>
    <property type="evidence" value="ECO:0007669"/>
    <property type="project" value="InterPro"/>
</dbReference>
<dbReference type="STRING" id="1089553.Tph_c20650"/>
<dbReference type="RefSeq" id="WP_015051134.1">
    <property type="nucleotide sequence ID" value="NC_018870.1"/>
</dbReference>
<dbReference type="InterPro" id="IPR038390">
    <property type="entry name" value="Metal_Tscrpt_repr_sf"/>
</dbReference>
<dbReference type="OrthoDB" id="9811244at2"/>
<proteinExistence type="predicted"/>
<dbReference type="eggNOG" id="COG1937">
    <property type="taxonomic scope" value="Bacteria"/>
</dbReference>
<evidence type="ECO:0000313" key="3">
    <source>
        <dbReference type="Proteomes" id="UP000000467"/>
    </source>
</evidence>
<dbReference type="Proteomes" id="UP000000467">
    <property type="component" value="Chromosome"/>
</dbReference>
<dbReference type="Pfam" id="PF02583">
    <property type="entry name" value="Trns_repr_metal"/>
    <property type="match status" value="1"/>
</dbReference>
<keyword evidence="3" id="KW-1185">Reference proteome</keyword>
<name>K4LW77_THEPS</name>
<evidence type="ECO:0000256" key="1">
    <source>
        <dbReference type="SAM" id="Coils"/>
    </source>
</evidence>
<gene>
    <name evidence="2" type="ordered locus">Tph_c20650</name>
</gene>
<dbReference type="Gene3D" id="1.20.58.1000">
    <property type="entry name" value="Metal-sensitive repressor, helix protomer"/>
    <property type="match status" value="1"/>
</dbReference>